<reference evidence="7" key="1">
    <citation type="journal article" date="2023" name="Int. J. Syst. Evol. Microbiol.">
        <title>Sinisalibacter aestuarii sp. nov., isolated from estuarine sediment of the Arakawa River.</title>
        <authorList>
            <person name="Arafat S.T."/>
            <person name="Hirano S."/>
            <person name="Sato A."/>
            <person name="Takeuchi K."/>
            <person name="Yasuda T."/>
            <person name="Terahara T."/>
            <person name="Hamada M."/>
            <person name="Kobayashi T."/>
        </authorList>
    </citation>
    <scope>NUCLEOTIDE SEQUENCE</scope>
    <source>
        <strain evidence="7">B-399</strain>
    </source>
</reference>
<dbReference type="GO" id="GO:0006508">
    <property type="term" value="P:proteolysis"/>
    <property type="evidence" value="ECO:0007669"/>
    <property type="project" value="UniProtKB-KW"/>
</dbReference>
<evidence type="ECO:0000256" key="2">
    <source>
        <dbReference type="ARBA" id="ARBA00022670"/>
    </source>
</evidence>
<dbReference type="RefSeq" id="WP_281842863.1">
    <property type="nucleotide sequence ID" value="NZ_BROH01000008.1"/>
</dbReference>
<feature type="domain" description="PDZ" evidence="6">
    <location>
        <begin position="268"/>
        <end position="320"/>
    </location>
</feature>
<evidence type="ECO:0000256" key="4">
    <source>
        <dbReference type="ARBA" id="ARBA00022825"/>
    </source>
</evidence>
<protein>
    <submittedName>
        <fullName evidence="7">Serine protease</fullName>
    </submittedName>
</protein>
<keyword evidence="5" id="KW-0732">Signal</keyword>
<dbReference type="EMBL" id="BROH01000008">
    <property type="protein sequence ID" value="GKY88820.1"/>
    <property type="molecule type" value="Genomic_DNA"/>
</dbReference>
<proteinExistence type="inferred from homology"/>
<evidence type="ECO:0000313" key="8">
    <source>
        <dbReference type="Proteomes" id="UP001144205"/>
    </source>
</evidence>
<accession>A0ABQ5LV06</accession>
<gene>
    <name evidence="7" type="ORF">STA1M1_26890</name>
</gene>
<dbReference type="SMART" id="SM00228">
    <property type="entry name" value="PDZ"/>
    <property type="match status" value="2"/>
</dbReference>
<evidence type="ECO:0000256" key="5">
    <source>
        <dbReference type="SAM" id="SignalP"/>
    </source>
</evidence>
<dbReference type="InterPro" id="IPR001478">
    <property type="entry name" value="PDZ"/>
</dbReference>
<dbReference type="Pfam" id="PF13180">
    <property type="entry name" value="PDZ_2"/>
    <property type="match status" value="1"/>
</dbReference>
<evidence type="ECO:0000256" key="3">
    <source>
        <dbReference type="ARBA" id="ARBA00022801"/>
    </source>
</evidence>
<dbReference type="InterPro" id="IPR009003">
    <property type="entry name" value="Peptidase_S1_PA"/>
</dbReference>
<comment type="similarity">
    <text evidence="1">Belongs to the peptidase S1C family.</text>
</comment>
<dbReference type="GO" id="GO:0008233">
    <property type="term" value="F:peptidase activity"/>
    <property type="evidence" value="ECO:0007669"/>
    <property type="project" value="UniProtKB-KW"/>
</dbReference>
<dbReference type="PANTHER" id="PTHR22939:SF129">
    <property type="entry name" value="SERINE PROTEASE HTRA2, MITOCHONDRIAL"/>
    <property type="match status" value="1"/>
</dbReference>
<dbReference type="Pfam" id="PF13365">
    <property type="entry name" value="Trypsin_2"/>
    <property type="match status" value="1"/>
</dbReference>
<comment type="caution">
    <text evidence="7">The sequence shown here is derived from an EMBL/GenBank/DDBJ whole genome shotgun (WGS) entry which is preliminary data.</text>
</comment>
<dbReference type="Gene3D" id="2.30.42.10">
    <property type="match status" value="1"/>
</dbReference>
<sequence length="467" mass="48620">MTRIVPAIAILLAMFPASLSAETRVPATNAEVQLSFAPVVERAAPAVVNIYATQVVAERVSPFFDDPFFSQFFRDFGTVRPREKNSLGSGVIVGDGLVVSNFHVVENATEIRVVLADRREFDGALVLADERADLAVIRLEGGEDLPALDFADSDALAVGDLVLAIGNPFGVGQTVSSGIVSGLARSGRGGGAFNAASYFIQTDAPINPGNSGGALVDMSGRLVGINTQIVTRSGGSNGIGFAIPANLVARVVAQAAAGEASFIRPWAGLEVQPIDADMANALGLDRPQGVLVRALADGSPFAEAGVAPGDVILAMDGQPVNAPAELVFRLSLQEMGSMVPVTLRTGTEEHIVAVEMRAATSAGDGLGQGAVSFTAAGPFQGLVLQDLTPDLSARLGLRSSTGGGVVVMGIDNPRSARNFQPGDIITEVNGVEIHGLAELTELASEDRRTWKLVIERRGGRVYLTWRG</sequence>
<evidence type="ECO:0000259" key="6">
    <source>
        <dbReference type="PROSITE" id="PS50106"/>
    </source>
</evidence>
<keyword evidence="3" id="KW-0378">Hydrolase</keyword>
<feature type="signal peptide" evidence="5">
    <location>
        <begin position="1"/>
        <end position="21"/>
    </location>
</feature>
<dbReference type="SUPFAM" id="SSF50494">
    <property type="entry name" value="Trypsin-like serine proteases"/>
    <property type="match status" value="1"/>
</dbReference>
<keyword evidence="8" id="KW-1185">Reference proteome</keyword>
<organism evidence="7 8">
    <name type="scientific">Sinisalibacter aestuarii</name>
    <dbReference type="NCBI Taxonomy" id="2949426"/>
    <lineage>
        <taxon>Bacteria</taxon>
        <taxon>Pseudomonadati</taxon>
        <taxon>Pseudomonadota</taxon>
        <taxon>Alphaproteobacteria</taxon>
        <taxon>Rhodobacterales</taxon>
        <taxon>Roseobacteraceae</taxon>
        <taxon>Sinisalibacter</taxon>
    </lineage>
</organism>
<name>A0ABQ5LV06_9RHOB</name>
<evidence type="ECO:0000313" key="7">
    <source>
        <dbReference type="EMBL" id="GKY88820.1"/>
    </source>
</evidence>
<dbReference type="PROSITE" id="PS50106">
    <property type="entry name" value="PDZ"/>
    <property type="match status" value="1"/>
</dbReference>
<dbReference type="Gene3D" id="2.30.42.60">
    <property type="match status" value="1"/>
</dbReference>
<keyword evidence="2 7" id="KW-0645">Protease</keyword>
<evidence type="ECO:0000256" key="1">
    <source>
        <dbReference type="ARBA" id="ARBA00010541"/>
    </source>
</evidence>
<dbReference type="PANTHER" id="PTHR22939">
    <property type="entry name" value="SERINE PROTEASE FAMILY S1C HTRA-RELATED"/>
    <property type="match status" value="1"/>
</dbReference>
<dbReference type="Gene3D" id="2.40.10.120">
    <property type="match status" value="1"/>
</dbReference>
<dbReference type="PRINTS" id="PR00834">
    <property type="entry name" value="PROTEASES2C"/>
</dbReference>
<dbReference type="InterPro" id="IPR001940">
    <property type="entry name" value="Peptidase_S1C"/>
</dbReference>
<dbReference type="InterPro" id="IPR036034">
    <property type="entry name" value="PDZ_sf"/>
</dbReference>
<dbReference type="SUPFAM" id="SSF50156">
    <property type="entry name" value="PDZ domain-like"/>
    <property type="match status" value="2"/>
</dbReference>
<feature type="chain" id="PRO_5047125474" evidence="5">
    <location>
        <begin position="22"/>
        <end position="467"/>
    </location>
</feature>
<dbReference type="Proteomes" id="UP001144205">
    <property type="component" value="Unassembled WGS sequence"/>
</dbReference>
<keyword evidence="4" id="KW-0720">Serine protease</keyword>